<feature type="transmembrane region" description="Helical" evidence="2">
    <location>
        <begin position="354"/>
        <end position="375"/>
    </location>
</feature>
<keyword evidence="2" id="KW-0472">Membrane</keyword>
<dbReference type="Proteomes" id="UP001431010">
    <property type="component" value="Chromosome"/>
</dbReference>
<dbReference type="PANTHER" id="PTHR30188:SF3">
    <property type="entry name" value="ABC TRANSPORTER PERMEASE"/>
    <property type="match status" value="1"/>
</dbReference>
<protein>
    <submittedName>
        <fullName evidence="3">ABC transporter permease</fullName>
    </submittedName>
</protein>
<evidence type="ECO:0000256" key="1">
    <source>
        <dbReference type="ARBA" id="ARBA00003787"/>
    </source>
</evidence>
<keyword evidence="2" id="KW-0812">Transmembrane</keyword>
<proteinExistence type="inferred from homology"/>
<dbReference type="EMBL" id="CP088156">
    <property type="protein sequence ID" value="UFZ08638.1"/>
    <property type="molecule type" value="Genomic_DNA"/>
</dbReference>
<dbReference type="InterPro" id="IPR003453">
    <property type="entry name" value="ABC_MlaE_roteobac"/>
</dbReference>
<dbReference type="InterPro" id="IPR030802">
    <property type="entry name" value="Permease_MalE"/>
</dbReference>
<dbReference type="NCBIfam" id="TIGR00056">
    <property type="entry name" value="MlaE family lipid ABC transporter permease subunit"/>
    <property type="match status" value="1"/>
</dbReference>
<feature type="transmembrane region" description="Helical" evidence="2">
    <location>
        <begin position="265"/>
        <end position="293"/>
    </location>
</feature>
<dbReference type="RefSeq" id="WP_231328071.1">
    <property type="nucleotide sequence ID" value="NZ_CP088156.1"/>
</dbReference>
<keyword evidence="2" id="KW-1133">Transmembrane helix</keyword>
<evidence type="ECO:0000313" key="4">
    <source>
        <dbReference type="Proteomes" id="UP001431010"/>
    </source>
</evidence>
<organism evidence="3 4">
    <name type="scientific">Bradyrhizobium ontarionense</name>
    <dbReference type="NCBI Taxonomy" id="2898149"/>
    <lineage>
        <taxon>Bacteria</taxon>
        <taxon>Pseudomonadati</taxon>
        <taxon>Pseudomonadota</taxon>
        <taxon>Alphaproteobacteria</taxon>
        <taxon>Hyphomicrobiales</taxon>
        <taxon>Nitrobacteraceae</taxon>
        <taxon>Bradyrhizobium</taxon>
    </lineage>
</organism>
<comment type="function">
    <text evidence="1">Could be part of an ABC transporter complex.</text>
</comment>
<feature type="transmembrane region" description="Helical" evidence="2">
    <location>
        <begin position="206"/>
        <end position="226"/>
    </location>
</feature>
<gene>
    <name evidence="3" type="ORF">LQG66_35800</name>
</gene>
<feature type="transmembrane region" description="Helical" evidence="2">
    <location>
        <begin position="124"/>
        <end position="150"/>
    </location>
</feature>
<keyword evidence="2" id="KW-1003">Cell membrane</keyword>
<sequence>MNGGPTLERSGEGHALSLRATGAWTAPFAPSLERLVADAEKLVGKKIDVSIDVSQVSKLDTFGAWLIERLRRSFTTGTVEARIDGLSANYASLVDEVRRVSAAPDGDATNVTITGMLSQIGRSVAGIVGTVAALIDMLGAVIVASGRVLIHPRSFRLTSTIHHLEQVCWRAVPIVVLITFLIGCIIAQQGIFHFRRFGADIFVVDMLGVLVLREIGVLLVAIMIAGRSGSAYTAELGSMKMREEIDALRTMGFDPIEVLILPRMLALVIALPILAFLGDIAALYGGGLVAWFYGGVDPEAFLLRLRDAISIDHFTVGLVKAPVMAAVIGIVACVEGLAVQGSAESLGRHTTSSVVKGIFFVIVMDGVFAIFFAAVGM</sequence>
<feature type="transmembrane region" description="Helical" evidence="2">
    <location>
        <begin position="171"/>
        <end position="194"/>
    </location>
</feature>
<accession>A0ABY3RMR2</accession>
<keyword evidence="2" id="KW-0997">Cell inner membrane</keyword>
<feature type="transmembrane region" description="Helical" evidence="2">
    <location>
        <begin position="313"/>
        <end position="334"/>
    </location>
</feature>
<evidence type="ECO:0000256" key="2">
    <source>
        <dbReference type="RuleBase" id="RU362044"/>
    </source>
</evidence>
<dbReference type="Pfam" id="PF02405">
    <property type="entry name" value="MlaE"/>
    <property type="match status" value="1"/>
</dbReference>
<evidence type="ECO:0000313" key="3">
    <source>
        <dbReference type="EMBL" id="UFZ08638.1"/>
    </source>
</evidence>
<dbReference type="PANTHER" id="PTHR30188">
    <property type="entry name" value="ABC TRANSPORTER PERMEASE PROTEIN-RELATED"/>
    <property type="match status" value="1"/>
</dbReference>
<name>A0ABY3RMR2_9BRAD</name>
<reference evidence="3" key="1">
    <citation type="journal article" date="2024" name="Antonie Van Leeuwenhoek">
        <title>Bradyrhizobium ontarionense sp. nov., a novel bacterial symbiont isolated from Aeschynomene indica (Indian jointvetch), harbours photosynthesis, nitrogen fixation and nitrous oxide (N2O) reductase genes.</title>
        <authorList>
            <person name="Bromfield E.S.P."/>
            <person name="Cloutier S."/>
        </authorList>
    </citation>
    <scope>NUCLEOTIDE SEQUENCE</scope>
    <source>
        <strain evidence="3">A19</strain>
    </source>
</reference>
<comment type="subcellular location">
    <subcellularLocation>
        <location evidence="2">Cell inner membrane</location>
        <topology evidence="2">Multi-pass membrane protein</topology>
    </subcellularLocation>
</comment>
<comment type="similarity">
    <text evidence="2">Belongs to the MlaE permease family.</text>
</comment>
<keyword evidence="4" id="KW-1185">Reference proteome</keyword>